<keyword evidence="1" id="KW-1133">Transmembrane helix</keyword>
<dbReference type="PANTHER" id="PTHR24177">
    <property type="entry name" value="CASKIN"/>
    <property type="match status" value="1"/>
</dbReference>
<gene>
    <name evidence="3" type="ORF">M8C21_018612</name>
</gene>
<feature type="transmembrane region" description="Helical" evidence="1">
    <location>
        <begin position="198"/>
        <end position="217"/>
    </location>
</feature>
<protein>
    <recommendedName>
        <fullName evidence="2">PGG domain-containing protein</fullName>
    </recommendedName>
</protein>
<keyword evidence="1" id="KW-0472">Membrane</keyword>
<dbReference type="GO" id="GO:0016020">
    <property type="term" value="C:membrane"/>
    <property type="evidence" value="ECO:0007669"/>
    <property type="project" value="TreeGrafter"/>
</dbReference>
<reference evidence="3" key="1">
    <citation type="submission" date="2022-06" db="EMBL/GenBank/DDBJ databases">
        <title>Uncovering the hologenomic basis of an extraordinary plant invasion.</title>
        <authorList>
            <person name="Bieker V.C."/>
            <person name="Martin M.D."/>
            <person name="Gilbert T."/>
            <person name="Hodgins K."/>
            <person name="Battlay P."/>
            <person name="Petersen B."/>
            <person name="Wilson J."/>
        </authorList>
    </citation>
    <scope>NUCLEOTIDE SEQUENCE</scope>
    <source>
        <strain evidence="3">AA19_3_7</strain>
        <tissue evidence="3">Leaf</tissue>
    </source>
</reference>
<comment type="caution">
    <text evidence="3">The sequence shown here is derived from an EMBL/GenBank/DDBJ whole genome shotgun (WGS) entry which is preliminary data.</text>
</comment>
<dbReference type="Pfam" id="PF13962">
    <property type="entry name" value="PGG"/>
    <property type="match status" value="1"/>
</dbReference>
<name>A0AAD5GRQ6_AMBAR</name>
<dbReference type="EMBL" id="JAMZMK010005656">
    <property type="protein sequence ID" value="KAI7752590.1"/>
    <property type="molecule type" value="Genomic_DNA"/>
</dbReference>
<dbReference type="AlphaFoldDB" id="A0AAD5GRQ6"/>
<keyword evidence="1" id="KW-0812">Transmembrane</keyword>
<feature type="transmembrane region" description="Helical" evidence="1">
    <location>
        <begin position="283"/>
        <end position="305"/>
    </location>
</feature>
<evidence type="ECO:0000256" key="1">
    <source>
        <dbReference type="SAM" id="Phobius"/>
    </source>
</evidence>
<keyword evidence="4" id="KW-1185">Reference proteome</keyword>
<feature type="transmembrane region" description="Helical" evidence="1">
    <location>
        <begin position="237"/>
        <end position="262"/>
    </location>
</feature>
<feature type="domain" description="PGG" evidence="2">
    <location>
        <begin position="192"/>
        <end position="302"/>
    </location>
</feature>
<organism evidence="3 4">
    <name type="scientific">Ambrosia artemisiifolia</name>
    <name type="common">Common ragweed</name>
    <dbReference type="NCBI Taxonomy" id="4212"/>
    <lineage>
        <taxon>Eukaryota</taxon>
        <taxon>Viridiplantae</taxon>
        <taxon>Streptophyta</taxon>
        <taxon>Embryophyta</taxon>
        <taxon>Tracheophyta</taxon>
        <taxon>Spermatophyta</taxon>
        <taxon>Magnoliopsida</taxon>
        <taxon>eudicotyledons</taxon>
        <taxon>Gunneridae</taxon>
        <taxon>Pentapetalae</taxon>
        <taxon>asterids</taxon>
        <taxon>campanulids</taxon>
        <taxon>Asterales</taxon>
        <taxon>Asteraceae</taxon>
        <taxon>Asteroideae</taxon>
        <taxon>Heliantheae alliance</taxon>
        <taxon>Heliantheae</taxon>
        <taxon>Ambrosia</taxon>
    </lineage>
</organism>
<sequence length="357" mass="40790">MINDMKVNDNKRNLLVKSICKVIIEKGNHEKAWKILGSAIVTAVKYGVHELIEECILTYPFIIWYGDDEYRLPDQVQDCQPYKFNLFIEAIRHRQERVFNLVYQMSHHKVFVATRHDDKENALHIAAKLAPTHRLHVVTGAALQMQRELQWFQEVQKLITRLSYEEELNNDGKTPRMLFSDEHKQLLIEGQQWMKDTASSFTVVAALIVTMTFAAAFTLPGGNQDNGIPMFLNFSTFMLFIISDAIALFSSSTSVLMFLGILTSRYAEEDFLYALPNRLTIGLISLFISLTATMIAFSSALALMLKYKVTWIATPLVIATSIPVCFFGLLHFPLLVELVKSTYGKSIFHQQNTQMIH</sequence>
<evidence type="ECO:0000259" key="2">
    <source>
        <dbReference type="Pfam" id="PF13962"/>
    </source>
</evidence>
<evidence type="ECO:0000313" key="4">
    <source>
        <dbReference type="Proteomes" id="UP001206925"/>
    </source>
</evidence>
<dbReference type="Proteomes" id="UP001206925">
    <property type="component" value="Unassembled WGS sequence"/>
</dbReference>
<accession>A0AAD5GRQ6</accession>
<dbReference type="PANTHER" id="PTHR24177:SF304">
    <property type="entry name" value="ANKYRIN REPEAT-CONTAINING DOMAIN, PGG DOMAIN PROTEIN-RELATED"/>
    <property type="match status" value="1"/>
</dbReference>
<evidence type="ECO:0000313" key="3">
    <source>
        <dbReference type="EMBL" id="KAI7752590.1"/>
    </source>
</evidence>
<proteinExistence type="predicted"/>
<dbReference type="InterPro" id="IPR026961">
    <property type="entry name" value="PGG_dom"/>
</dbReference>
<feature type="transmembrane region" description="Helical" evidence="1">
    <location>
        <begin position="311"/>
        <end position="336"/>
    </location>
</feature>